<dbReference type="AlphaFoldDB" id="A0A660LG60"/>
<gene>
    <name evidence="2" type="ORF">C8N24_3975</name>
</gene>
<proteinExistence type="predicted"/>
<dbReference type="Pfam" id="PF00535">
    <property type="entry name" value="Glycos_transf_2"/>
    <property type="match status" value="1"/>
</dbReference>
<feature type="domain" description="Glycosyltransferase 2-like" evidence="1">
    <location>
        <begin position="8"/>
        <end position="126"/>
    </location>
</feature>
<dbReference type="SUPFAM" id="SSF53448">
    <property type="entry name" value="Nucleotide-diphospho-sugar transferases"/>
    <property type="match status" value="1"/>
</dbReference>
<dbReference type="Gene3D" id="3.90.550.10">
    <property type="entry name" value="Spore Coat Polysaccharide Biosynthesis Protein SpsA, Chain A"/>
    <property type="match status" value="1"/>
</dbReference>
<keyword evidence="3" id="KW-1185">Reference proteome</keyword>
<organism evidence="2 3">
    <name type="scientific">Solirubrobacter pauli</name>
    <dbReference type="NCBI Taxonomy" id="166793"/>
    <lineage>
        <taxon>Bacteria</taxon>
        <taxon>Bacillati</taxon>
        <taxon>Actinomycetota</taxon>
        <taxon>Thermoleophilia</taxon>
        <taxon>Solirubrobacterales</taxon>
        <taxon>Solirubrobacteraceae</taxon>
        <taxon>Solirubrobacter</taxon>
    </lineage>
</organism>
<evidence type="ECO:0000259" key="1">
    <source>
        <dbReference type="Pfam" id="PF00535"/>
    </source>
</evidence>
<dbReference type="InterPro" id="IPR001173">
    <property type="entry name" value="Glyco_trans_2-like"/>
</dbReference>
<dbReference type="InterPro" id="IPR029044">
    <property type="entry name" value="Nucleotide-diphossugar_trans"/>
</dbReference>
<dbReference type="RefSeq" id="WP_170179221.1">
    <property type="nucleotide sequence ID" value="NZ_RBIL01000001.1"/>
</dbReference>
<dbReference type="CDD" id="cd04186">
    <property type="entry name" value="GT_2_like_c"/>
    <property type="match status" value="1"/>
</dbReference>
<evidence type="ECO:0000313" key="3">
    <source>
        <dbReference type="Proteomes" id="UP000278962"/>
    </source>
</evidence>
<name>A0A660LG60_9ACTN</name>
<dbReference type="EMBL" id="RBIL01000001">
    <property type="protein sequence ID" value="RKQ94098.1"/>
    <property type="molecule type" value="Genomic_DNA"/>
</dbReference>
<comment type="caution">
    <text evidence="2">The sequence shown here is derived from an EMBL/GenBank/DDBJ whole genome shotgun (WGS) entry which is preliminary data.</text>
</comment>
<dbReference type="PANTHER" id="PTHR43179">
    <property type="entry name" value="RHAMNOSYLTRANSFERASE WBBL"/>
    <property type="match status" value="1"/>
</dbReference>
<protein>
    <recommendedName>
        <fullName evidence="1">Glycosyltransferase 2-like domain-containing protein</fullName>
    </recommendedName>
</protein>
<dbReference type="PANTHER" id="PTHR43179:SF7">
    <property type="entry name" value="RHAMNOSYLTRANSFERASE WBBL"/>
    <property type="match status" value="1"/>
</dbReference>
<dbReference type="Proteomes" id="UP000278962">
    <property type="component" value="Unassembled WGS sequence"/>
</dbReference>
<reference evidence="2 3" key="1">
    <citation type="submission" date="2018-10" db="EMBL/GenBank/DDBJ databases">
        <title>Genomic Encyclopedia of Archaeal and Bacterial Type Strains, Phase II (KMG-II): from individual species to whole genera.</title>
        <authorList>
            <person name="Goeker M."/>
        </authorList>
    </citation>
    <scope>NUCLEOTIDE SEQUENCE [LARGE SCALE GENOMIC DNA]</scope>
    <source>
        <strain evidence="2 3">DSM 14954</strain>
    </source>
</reference>
<sequence length="311" mass="34293">METRPDLSIIVVTYNGREMALTTLRSAQAGLGDITAEWFVVDNGSSDGTADAIEQAFPDVRVFRESNRGFAAGNNVALPHARGRYVLLLNPDVEIAVGTLADLVRSLDERPRVGAASVIQQGSDGQVLPSIRRFPSPARALGEALGAARLRPLHRLQELDLDFPAYQRERSVDWLVGAFLVVRAEVVEEVGLMDDGFFLYAEETDWCRRIAARGWDIRHLPTLTITHHEGDNKRPEMVAQLATSRRRFIYKHFEKPAAVAMHASLVLGHALRLAMLVPMAPFKPGLRPRVRAEAFGLAVLCGTAQPPFGSR</sequence>
<accession>A0A660LG60</accession>
<evidence type="ECO:0000313" key="2">
    <source>
        <dbReference type="EMBL" id="RKQ94098.1"/>
    </source>
</evidence>